<dbReference type="EMBL" id="CP109441">
    <property type="protein sequence ID" value="WUV44877.1"/>
    <property type="molecule type" value="Genomic_DNA"/>
</dbReference>
<gene>
    <name evidence="1" type="ORF">OG563_38005</name>
</gene>
<reference evidence="1" key="1">
    <citation type="submission" date="2022-10" db="EMBL/GenBank/DDBJ databases">
        <title>The complete genomes of actinobacterial strains from the NBC collection.</title>
        <authorList>
            <person name="Joergensen T.S."/>
            <person name="Alvarez Arevalo M."/>
            <person name="Sterndorff E.B."/>
            <person name="Faurdal D."/>
            <person name="Vuksanovic O."/>
            <person name="Mourched A.-S."/>
            <person name="Charusanti P."/>
            <person name="Shaw S."/>
            <person name="Blin K."/>
            <person name="Weber T."/>
        </authorList>
    </citation>
    <scope>NUCLEOTIDE SEQUENCE</scope>
    <source>
        <strain evidence="1">NBC_01482</strain>
    </source>
</reference>
<name>A0ABZ1YNT5_9NOCA</name>
<proteinExistence type="predicted"/>
<dbReference type="RefSeq" id="WP_329408068.1">
    <property type="nucleotide sequence ID" value="NZ_CP109441.1"/>
</dbReference>
<accession>A0ABZ1YNT5</accession>
<sequence length="43" mass="4582">MTPTIRTAANPTAIDATRILLSQTGITATDLLTTTPRFPPSVR</sequence>
<evidence type="ECO:0000313" key="1">
    <source>
        <dbReference type="EMBL" id="WUV44877.1"/>
    </source>
</evidence>
<organism evidence="1 2">
    <name type="scientific">Nocardia vinacea</name>
    <dbReference type="NCBI Taxonomy" id="96468"/>
    <lineage>
        <taxon>Bacteria</taxon>
        <taxon>Bacillati</taxon>
        <taxon>Actinomycetota</taxon>
        <taxon>Actinomycetes</taxon>
        <taxon>Mycobacteriales</taxon>
        <taxon>Nocardiaceae</taxon>
        <taxon>Nocardia</taxon>
    </lineage>
</organism>
<dbReference type="Proteomes" id="UP001432062">
    <property type="component" value="Chromosome"/>
</dbReference>
<protein>
    <submittedName>
        <fullName evidence="1">Uncharacterized protein</fullName>
    </submittedName>
</protein>
<keyword evidence="2" id="KW-1185">Reference proteome</keyword>
<evidence type="ECO:0000313" key="2">
    <source>
        <dbReference type="Proteomes" id="UP001432062"/>
    </source>
</evidence>